<keyword evidence="2" id="KW-1185">Reference proteome</keyword>
<dbReference type="Proteomes" id="UP000406184">
    <property type="component" value="Unassembled WGS sequence"/>
</dbReference>
<dbReference type="AlphaFoldDB" id="A0A564TEL1"/>
<organism evidence="1 2">
    <name type="scientific">Faecalibacterium prausnitzii</name>
    <dbReference type="NCBI Taxonomy" id="853"/>
    <lineage>
        <taxon>Bacteria</taxon>
        <taxon>Bacillati</taxon>
        <taxon>Bacillota</taxon>
        <taxon>Clostridia</taxon>
        <taxon>Eubacteriales</taxon>
        <taxon>Oscillospiraceae</taxon>
        <taxon>Faecalibacterium</taxon>
    </lineage>
</organism>
<gene>
    <name evidence="1" type="ORF">FPPS064S07_02715</name>
</gene>
<dbReference type="EMBL" id="CABHMY010000094">
    <property type="protein sequence ID" value="VUX05850.1"/>
    <property type="molecule type" value="Genomic_DNA"/>
</dbReference>
<proteinExistence type="predicted"/>
<sequence length="112" mass="13319">MRDLNIFLQERPDAVFGLRQFLFFYIFIRNSLFTDMEDYSMDDTVREQEMYEEMALTPEMIKSIRTLCATCLRHFVEAKAFKIALVPSADRSMDTCTVCQTRRGHDYVVMHR</sequence>
<evidence type="ECO:0000313" key="2">
    <source>
        <dbReference type="Proteomes" id="UP000406184"/>
    </source>
</evidence>
<name>A0A564TEL1_9FIRM</name>
<evidence type="ECO:0000313" key="1">
    <source>
        <dbReference type="EMBL" id="VUX05850.1"/>
    </source>
</evidence>
<reference evidence="1 2" key="1">
    <citation type="submission" date="2019-07" db="EMBL/GenBank/DDBJ databases">
        <authorList>
            <person name="Hibberd C M."/>
            <person name="Gehrig L. J."/>
            <person name="Chang H.-W."/>
            <person name="Venkatesh S."/>
        </authorList>
    </citation>
    <scope>NUCLEOTIDE SEQUENCE [LARGE SCALE GENOMIC DNA]</scope>
    <source>
        <strain evidence="1">Faecalibacterium_prausnitzii_JG_BgPS064</strain>
    </source>
</reference>
<accession>A0A564TEL1</accession>
<protein>
    <submittedName>
        <fullName evidence="1">Uncharacterized protein</fullName>
    </submittedName>
</protein>